<dbReference type="AlphaFoldDB" id="A0A177L8C9"/>
<dbReference type="RefSeq" id="WP_063965351.1">
    <property type="nucleotide sequence ID" value="NZ_JBCNAN010000002.1"/>
</dbReference>
<evidence type="ECO:0000256" key="1">
    <source>
        <dbReference type="SAM" id="Phobius"/>
    </source>
</evidence>
<dbReference type="Proteomes" id="UP000076935">
    <property type="component" value="Unassembled WGS sequence"/>
</dbReference>
<accession>A0A177L8C9</accession>
<comment type="caution">
    <text evidence="2">The sequence shown here is derived from an EMBL/GenBank/DDBJ whole genome shotgun (WGS) entry which is preliminary data.</text>
</comment>
<dbReference type="EMBL" id="LQWY01000019">
    <property type="protein sequence ID" value="OAH61475.1"/>
    <property type="molecule type" value="Genomic_DNA"/>
</dbReference>
<name>A0A177L8C9_9BACI</name>
<reference evidence="2 3" key="1">
    <citation type="submission" date="2016-01" db="EMBL/GenBank/DDBJ databases">
        <title>Investigation of taxonomic status of Bacillus aminovorans.</title>
        <authorList>
            <person name="Verma A."/>
            <person name="Pal Y."/>
            <person name="Krishnamurthi S."/>
        </authorList>
    </citation>
    <scope>NUCLEOTIDE SEQUENCE [LARGE SCALE GENOMIC DNA]</scope>
    <source>
        <strain evidence="2 3">DSM 1314</strain>
    </source>
</reference>
<organism evidence="2 3">
    <name type="scientific">Domibacillus aminovorans</name>
    <dbReference type="NCBI Taxonomy" id="29332"/>
    <lineage>
        <taxon>Bacteria</taxon>
        <taxon>Bacillati</taxon>
        <taxon>Bacillota</taxon>
        <taxon>Bacilli</taxon>
        <taxon>Bacillales</taxon>
        <taxon>Bacillaceae</taxon>
        <taxon>Domibacillus</taxon>
    </lineage>
</organism>
<sequence length="64" mass="7395">MNNVEVPIDSPYYKASVFLTLGTGVIIIILTIVLFIHIMLVVLGKEKRRFYFDEASDLYTTRKK</sequence>
<keyword evidence="1" id="KW-0472">Membrane</keyword>
<evidence type="ECO:0000313" key="2">
    <source>
        <dbReference type="EMBL" id="OAH61475.1"/>
    </source>
</evidence>
<protein>
    <submittedName>
        <fullName evidence="2">Uncharacterized protein</fullName>
    </submittedName>
</protein>
<evidence type="ECO:0000313" key="3">
    <source>
        <dbReference type="Proteomes" id="UP000076935"/>
    </source>
</evidence>
<gene>
    <name evidence="2" type="ORF">AWH49_12795</name>
</gene>
<keyword evidence="1" id="KW-0812">Transmembrane</keyword>
<keyword evidence="3" id="KW-1185">Reference proteome</keyword>
<proteinExistence type="predicted"/>
<keyword evidence="1" id="KW-1133">Transmembrane helix</keyword>
<feature type="transmembrane region" description="Helical" evidence="1">
    <location>
        <begin position="17"/>
        <end position="43"/>
    </location>
</feature>